<dbReference type="ExpressionAtlas" id="A0A3L6E6L8">
    <property type="expression patterns" value="baseline and differential"/>
</dbReference>
<evidence type="ECO:0000259" key="5">
    <source>
        <dbReference type="Pfam" id="PF26010"/>
    </source>
</evidence>
<dbReference type="CDD" id="cd14686">
    <property type="entry name" value="bZIP"/>
    <property type="match status" value="1"/>
</dbReference>
<feature type="signal peptide" evidence="4">
    <location>
        <begin position="1"/>
        <end position="29"/>
    </location>
</feature>
<sequence length="1795" mass="193390">MLPTPWSSTFPSPATGFLLLLALLPVASGTSVPTLGGFDRGEAAGADAYSILTFHDYTPPPPPVLPPPPAAPAATCAGDLHGVGDLDTQCVVHESVRLGGGVFISGNGSLLILDGVAVTCERPGCVVSANLSGDLLLGNRSRVVAGWVSLAAANITLGEDAVIDTTALGGDPPDQTSGVPTGTYGDGGGHGGRGASCFVKKGQAQEDSWGGDSYAWSALKTPNNYGSKGGSTTVEKDYGGGGGGVVWLFAEEIVMNGTVLADGGDGGTKGGGGSGGSIYLKASTMQGGGKISACGGNGLAGGGGGRVSIDVFSRHDDTQIFVHGGKSSGCLDNAGAAGTLYEAVPKSITVSNNNLSTQTDTVFLDPPYEPLWTNVFVRNCAKVSLPLRWSRIQVFGALRMSVKMLLMWNSRMTIDGGRELGVGTSLLEGSNLIVLKEASVIHSNANLGIHGQGVLNLSGQGDTIEAQRLILSLFYNILICRVEDIDVSGLVQGTVVNFNRARSVTVQTSGTISATGLGCRGGIGRGKMLSSGFSGGGGHGGKGGDGIYNGGHVEGGSAYGHADLPCELGSGSGNVSGSSTAGGGIIVMGSLEQSLPNLSLSGSIEANGGNFTGLMSHATIGGPGGGSGGTILLFVRTLLLKKDSVLSSVGGVGGNGSGGGGGGRIHFHWFDIPTGDDYIPFATIKGTILARGGVSEGQGFSGENGTITGKDCPKGLYGTFCKECPSGTYKNITGSSKSMCSPCPPNELPRRAVYISVRGGVAEPPCPYKCVSDRYSMPHCFTALEELIYTFGGPWLFGLLLSGLLVLLALVLSIARMKFVGTDELPGPAPTQQSSQIDHSFPFLESLNEVLETNRAEESHCHVHRMYFMGPNTFSEPWHLPHTPPEQISEIVYEDAFNKFVDEINALAAYQWWEGSVFSILCILSFPLAWSWQQWRRRKKLQKLREFVRSEYDHSCLRSCRSRALYEGLKVAATPDLMLGYLDFFLGGDEKRTDLPPRLHQRFPMSLIFGGDGSYMAPFSLHSDRVVTTLISQAVPSSIWHRLVAGLNAQLRLVRRGNLNTSLLPVLKWLESHANPELNTYRVRVDLAWFQTTALGYLQFGLVLHAVGGVVAAELQDGCTSKTDQHSVNQNTCTDSQMGHSRTNDVLRKRITGTILNVDNLRMLGGRRGFFYLLSLILHNTKPVGHQDLVGLVISILLLADFSLVLLTFLQLYSYSMVDVLLVLFILPLGILAPFPAGINALFSHEQRRSAGLARVYALWNITSLVNVVSTPPSLSVPGFCSNKFIRSLADDEGYLLPEFNDMVLREFGQDIDSIPSTPAARVREDVSNDHEVHKLRDLVRSLQEREKTLELQLLECYGLQEQDAAVRELENQLKINNVESKLYLLKIESLQTENQRLQTQLSENSKIFSELEATRTKCKFLKKKFISDAEQAKEQIISLQKMVDSLQNKQTDEEKKFIEFENKLKRLEELEKEATELRAANSRLQQENAHLIRRLEVTRLPPVPKPKTSMEVKALEEADRLKQETDRLAKEVEQLQSGRFADVEELVYLKWINACLRYELRNKDAPSGKTVARDLSKTLSPKSELKAKQLIMEYANVGAEDSHLGHVEFGSECSSSRASSGEPDDVSIDIASMTKHTNKNPKKKKFFSKLRKLVLGKGKENREISTLERRVSISSCSFDDFTGRDSHDSYSSFMAEPNMPDSRRHGDHGFGTHSSLDSAKSSPLGTEIVGERSDHSVVKSVSSREEKVNAFGPSIGLDSSKAIPEDVEIHKFADALITSRSGSMSSRRSASFRH</sequence>
<proteinExistence type="predicted"/>
<evidence type="ECO:0000256" key="2">
    <source>
        <dbReference type="SAM" id="MobiDB-lite"/>
    </source>
</evidence>
<keyword evidence="3" id="KW-0812">Transmembrane</keyword>
<feature type="region of interest" description="Disordered" evidence="2">
    <location>
        <begin position="1690"/>
        <end position="1727"/>
    </location>
</feature>
<reference evidence="6 7" key="1">
    <citation type="journal article" date="2018" name="Nat. Genet.">
        <title>Extensive intraspecific gene order and gene structural variations between Mo17 and other maize genomes.</title>
        <authorList>
            <person name="Sun S."/>
            <person name="Zhou Y."/>
            <person name="Chen J."/>
            <person name="Shi J."/>
            <person name="Zhao H."/>
            <person name="Zhao H."/>
            <person name="Song W."/>
            <person name="Zhang M."/>
            <person name="Cui Y."/>
            <person name="Dong X."/>
            <person name="Liu H."/>
            <person name="Ma X."/>
            <person name="Jiao Y."/>
            <person name="Wang B."/>
            <person name="Wei X."/>
            <person name="Stein J.C."/>
            <person name="Glaubitz J.C."/>
            <person name="Lu F."/>
            <person name="Yu G."/>
            <person name="Liang C."/>
            <person name="Fengler K."/>
            <person name="Li B."/>
            <person name="Rafalski A."/>
            <person name="Schnable P.S."/>
            <person name="Ware D.H."/>
            <person name="Buckler E.S."/>
            <person name="Lai J."/>
        </authorList>
    </citation>
    <scope>NUCLEOTIDE SEQUENCE [LARGE SCALE GENOMIC DNA]</scope>
    <source>
        <strain evidence="7">cv. Missouri 17</strain>
        <tissue evidence="6">Seedling</tissue>
    </source>
</reference>
<comment type="caution">
    <text evidence="6">The sequence shown here is derived from an EMBL/GenBank/DDBJ whole genome shotgun (WGS) entry which is preliminary data.</text>
</comment>
<dbReference type="Pfam" id="PF26010">
    <property type="entry name" value="DUF8003"/>
    <property type="match status" value="1"/>
</dbReference>
<evidence type="ECO:0000313" key="6">
    <source>
        <dbReference type="EMBL" id="PWZ16564.1"/>
    </source>
</evidence>
<dbReference type="PANTHER" id="PTHR31513:SF9">
    <property type="entry name" value="TYROSINE-PROTEIN KINASE EPHRIN TYPE A_B RECEPTOR-LIKE DOMAIN-CONTAINING PROTEIN"/>
    <property type="match status" value="1"/>
</dbReference>
<feature type="transmembrane region" description="Helical" evidence="3">
    <location>
        <begin position="1189"/>
        <end position="1214"/>
    </location>
</feature>
<dbReference type="PANTHER" id="PTHR31513">
    <property type="entry name" value="EPHRIN TYPE-B RECEPTOR"/>
    <property type="match status" value="1"/>
</dbReference>
<feature type="domain" description="DUF8003" evidence="5">
    <location>
        <begin position="707"/>
        <end position="781"/>
    </location>
</feature>
<name>A0A3L6E6L8_MAIZE</name>
<dbReference type="InterPro" id="IPR058316">
    <property type="entry name" value="DUF8003"/>
</dbReference>
<evidence type="ECO:0000256" key="4">
    <source>
        <dbReference type="SAM" id="SignalP"/>
    </source>
</evidence>
<keyword evidence="1" id="KW-0175">Coiled coil</keyword>
<keyword evidence="4" id="KW-0732">Signal</keyword>
<evidence type="ECO:0000313" key="7">
    <source>
        <dbReference type="Proteomes" id="UP000251960"/>
    </source>
</evidence>
<protein>
    <submittedName>
        <fullName evidence="6">Protein CHUP1, chloroplastic</fullName>
    </submittedName>
</protein>
<dbReference type="Proteomes" id="UP000251960">
    <property type="component" value="Chromosome 6"/>
</dbReference>
<organism evidence="6 7">
    <name type="scientific">Zea mays</name>
    <name type="common">Maize</name>
    <dbReference type="NCBI Taxonomy" id="4577"/>
    <lineage>
        <taxon>Eukaryota</taxon>
        <taxon>Viridiplantae</taxon>
        <taxon>Streptophyta</taxon>
        <taxon>Embryophyta</taxon>
        <taxon>Tracheophyta</taxon>
        <taxon>Spermatophyta</taxon>
        <taxon>Magnoliopsida</taxon>
        <taxon>Liliopsida</taxon>
        <taxon>Poales</taxon>
        <taxon>Poaceae</taxon>
        <taxon>PACMAD clade</taxon>
        <taxon>Panicoideae</taxon>
        <taxon>Andropogonodae</taxon>
        <taxon>Andropogoneae</taxon>
        <taxon>Tripsacinae</taxon>
        <taxon>Zea</taxon>
    </lineage>
</organism>
<keyword evidence="3" id="KW-0472">Membrane</keyword>
<feature type="transmembrane region" description="Helical" evidence="3">
    <location>
        <begin position="1220"/>
        <end position="1243"/>
    </location>
</feature>
<feature type="chain" id="PRO_5018251450" evidence="4">
    <location>
        <begin position="30"/>
        <end position="1795"/>
    </location>
</feature>
<feature type="compositionally biased region" description="Basic and acidic residues" evidence="2">
    <location>
        <begin position="1702"/>
        <end position="1711"/>
    </location>
</feature>
<feature type="coiled-coil region" evidence="1">
    <location>
        <begin position="1333"/>
        <end position="1539"/>
    </location>
</feature>
<gene>
    <name evidence="6" type="primary">CHUP1_9</name>
    <name evidence="6" type="ORF">Zm00014a_041459</name>
</gene>
<dbReference type="EMBL" id="NCVQ01000007">
    <property type="protein sequence ID" value="PWZ16564.1"/>
    <property type="molecule type" value="Genomic_DNA"/>
</dbReference>
<feature type="transmembrane region" description="Helical" evidence="3">
    <location>
        <begin position="795"/>
        <end position="815"/>
    </location>
</feature>
<evidence type="ECO:0000256" key="3">
    <source>
        <dbReference type="SAM" id="Phobius"/>
    </source>
</evidence>
<keyword evidence="3" id="KW-1133">Transmembrane helix</keyword>
<evidence type="ECO:0000256" key="1">
    <source>
        <dbReference type="SAM" id="Coils"/>
    </source>
</evidence>
<feature type="compositionally biased region" description="Polar residues" evidence="2">
    <location>
        <begin position="1713"/>
        <end position="1725"/>
    </location>
</feature>
<accession>A0A3L6E6L8</accession>